<dbReference type="EMBL" id="JAKROA010000003">
    <property type="protein sequence ID" value="KAL5109262.1"/>
    <property type="molecule type" value="Genomic_DNA"/>
</dbReference>
<evidence type="ECO:0000313" key="6">
    <source>
        <dbReference type="EMBL" id="KAL5109262.1"/>
    </source>
</evidence>
<dbReference type="InterPro" id="IPR036390">
    <property type="entry name" value="WH_DNA-bd_sf"/>
</dbReference>
<dbReference type="Pfam" id="PF00178">
    <property type="entry name" value="Ets"/>
    <property type="match status" value="1"/>
</dbReference>
<comment type="similarity">
    <text evidence="1 3">Belongs to the ETS family.</text>
</comment>
<name>A0ABR4QIC7_9CEST</name>
<dbReference type="SMART" id="SM00413">
    <property type="entry name" value="ETS"/>
    <property type="match status" value="1"/>
</dbReference>
<keyword evidence="2 3" id="KW-0238">DNA-binding</keyword>
<organism evidence="6 7">
    <name type="scientific">Taenia crassiceps</name>
    <dbReference type="NCBI Taxonomy" id="6207"/>
    <lineage>
        <taxon>Eukaryota</taxon>
        <taxon>Metazoa</taxon>
        <taxon>Spiralia</taxon>
        <taxon>Lophotrochozoa</taxon>
        <taxon>Platyhelminthes</taxon>
        <taxon>Cestoda</taxon>
        <taxon>Eucestoda</taxon>
        <taxon>Cyclophyllidea</taxon>
        <taxon>Taeniidae</taxon>
        <taxon>Taenia</taxon>
    </lineage>
</organism>
<feature type="domain" description="ETS" evidence="5">
    <location>
        <begin position="435"/>
        <end position="514"/>
    </location>
</feature>
<evidence type="ECO:0000256" key="4">
    <source>
        <dbReference type="SAM" id="MobiDB-lite"/>
    </source>
</evidence>
<gene>
    <name evidence="6" type="ORF">TcWFU_007900</name>
</gene>
<dbReference type="PRINTS" id="PR00454">
    <property type="entry name" value="ETSDOMAIN"/>
</dbReference>
<dbReference type="SUPFAM" id="SSF46785">
    <property type="entry name" value="Winged helix' DNA-binding domain"/>
    <property type="match status" value="1"/>
</dbReference>
<evidence type="ECO:0000256" key="3">
    <source>
        <dbReference type="RuleBase" id="RU004019"/>
    </source>
</evidence>
<evidence type="ECO:0000259" key="5">
    <source>
        <dbReference type="PROSITE" id="PS50061"/>
    </source>
</evidence>
<proteinExistence type="inferred from homology"/>
<dbReference type="InterPro" id="IPR046328">
    <property type="entry name" value="ETS_fam"/>
</dbReference>
<dbReference type="PANTHER" id="PTHR11849">
    <property type="entry name" value="ETS"/>
    <property type="match status" value="1"/>
</dbReference>
<evidence type="ECO:0000256" key="2">
    <source>
        <dbReference type="ARBA" id="ARBA00023125"/>
    </source>
</evidence>
<keyword evidence="3" id="KW-0539">Nucleus</keyword>
<comment type="caution">
    <text evidence="6">The sequence shown here is derived from an EMBL/GenBank/DDBJ whole genome shotgun (WGS) entry which is preliminary data.</text>
</comment>
<dbReference type="InterPro" id="IPR000418">
    <property type="entry name" value="Ets_dom"/>
</dbReference>
<feature type="compositionally biased region" description="Polar residues" evidence="4">
    <location>
        <begin position="541"/>
        <end position="560"/>
    </location>
</feature>
<dbReference type="PROSITE" id="PS50061">
    <property type="entry name" value="ETS_DOMAIN_3"/>
    <property type="match status" value="1"/>
</dbReference>
<accession>A0ABR4QIC7</accession>
<keyword evidence="7" id="KW-1185">Reference proteome</keyword>
<reference evidence="6 7" key="1">
    <citation type="journal article" date="2022" name="Front. Cell. Infect. Microbiol.">
        <title>The Genomes of Two Strains of Taenia crassiceps the Animal Model for the Study of Human Cysticercosis.</title>
        <authorList>
            <person name="Bobes R.J."/>
            <person name="Estrada K."/>
            <person name="Rios-Valencia D.G."/>
            <person name="Calderon-Gallegos A."/>
            <person name="de la Torre P."/>
            <person name="Carrero J.C."/>
            <person name="Sanchez-Flores A."/>
            <person name="Laclette J.P."/>
        </authorList>
    </citation>
    <scope>NUCLEOTIDE SEQUENCE [LARGE SCALE GENOMIC DNA]</scope>
    <source>
        <strain evidence="6">WFUcys</strain>
    </source>
</reference>
<dbReference type="Proteomes" id="UP001651158">
    <property type="component" value="Unassembled WGS sequence"/>
</dbReference>
<dbReference type="Gene3D" id="1.10.10.10">
    <property type="entry name" value="Winged helix-like DNA-binding domain superfamily/Winged helix DNA-binding domain"/>
    <property type="match status" value="1"/>
</dbReference>
<sequence>MNYKHPLSAYGSISHFAPEPNMDPVLTDAISGEESGYRIDATKQEEDEGIGLFDLQSQPPTWNVCLLQSSNTPIAGTIAPISASFSDSRHSRLSSSEFQDTEDLQTAFGGLNTSEDVVSSKPSFINPPDRVLHRLGDFDEENGFDSGFGSLQLTPSEIQSEGMCENTLSQSPQFWRRSTMEDFCRLSNEAPLANEEEEEEEESYLSDFGGHMASQQMLEHKRYHPMPEYAPKFGGECLNVFTDASDNAPISNDAQDRFYWNDIRSSSQDYRYLGKSSRNALLTQLPLPEHCPTISITTPVAVSSSSSFAFDANRFTTSPVSHRNLNKRVVQQEASEFLSCSEGGNLDDSFDDVDAFGIDADLEDTAFPLSSERPPPSQPSTRGALRNCQSFSLRYNQNSPTSGIIHRRSRSTVLSNSPIDRPRKTCAQRNGGRKRNLLNFILELLTTRQTCVEWVDKTKQVFQIVNPDQLTRLWGEHKNNIKMSFDSLSRSLRLYYKPGKLERIPGTRHQYRLIQRPPESPDLLRETSSYGCISEHRRSGTPVNHSTALKQHPSSQKPYL</sequence>
<evidence type="ECO:0000256" key="1">
    <source>
        <dbReference type="ARBA" id="ARBA00005562"/>
    </source>
</evidence>
<comment type="subcellular location">
    <subcellularLocation>
        <location evidence="3">Nucleus</location>
    </subcellularLocation>
</comment>
<evidence type="ECO:0000313" key="7">
    <source>
        <dbReference type="Proteomes" id="UP001651158"/>
    </source>
</evidence>
<dbReference type="InterPro" id="IPR036388">
    <property type="entry name" value="WH-like_DNA-bd_sf"/>
</dbReference>
<protein>
    <submittedName>
        <fullName evidence="6">Protein FEV</fullName>
    </submittedName>
</protein>
<feature type="region of interest" description="Disordered" evidence="4">
    <location>
        <begin position="534"/>
        <end position="560"/>
    </location>
</feature>